<comment type="caution">
    <text evidence="4">The sequence shown here is derived from an EMBL/GenBank/DDBJ whole genome shotgun (WGS) entry which is preliminary data.</text>
</comment>
<dbReference type="Proteomes" id="UP000777438">
    <property type="component" value="Unassembled WGS sequence"/>
</dbReference>
<keyword evidence="5" id="KW-1185">Reference proteome</keyword>
<dbReference type="SMART" id="SM00066">
    <property type="entry name" value="GAL4"/>
    <property type="match status" value="1"/>
</dbReference>
<evidence type="ECO:0000256" key="1">
    <source>
        <dbReference type="ARBA" id="ARBA00023242"/>
    </source>
</evidence>
<evidence type="ECO:0000256" key="2">
    <source>
        <dbReference type="SAM" id="MobiDB-lite"/>
    </source>
</evidence>
<dbReference type="EMBL" id="JAGPYM010000029">
    <property type="protein sequence ID" value="KAH6879519.1"/>
    <property type="molecule type" value="Genomic_DNA"/>
</dbReference>
<dbReference type="InterPro" id="IPR036864">
    <property type="entry name" value="Zn2-C6_fun-type_DNA-bd_sf"/>
</dbReference>
<protein>
    <recommendedName>
        <fullName evidence="3">Zn(2)-C6 fungal-type domain-containing protein</fullName>
    </recommendedName>
</protein>
<feature type="region of interest" description="Disordered" evidence="2">
    <location>
        <begin position="70"/>
        <end position="90"/>
    </location>
</feature>
<feature type="domain" description="Zn(2)-C6 fungal-type" evidence="3">
    <location>
        <begin position="10"/>
        <end position="38"/>
    </location>
</feature>
<dbReference type="PROSITE" id="PS00463">
    <property type="entry name" value="ZN2_CY6_FUNGAL_1"/>
    <property type="match status" value="1"/>
</dbReference>
<reference evidence="4 5" key="1">
    <citation type="journal article" date="2021" name="Nat. Commun.">
        <title>Genetic determinants of endophytism in the Arabidopsis root mycobiome.</title>
        <authorList>
            <person name="Mesny F."/>
            <person name="Miyauchi S."/>
            <person name="Thiergart T."/>
            <person name="Pickel B."/>
            <person name="Atanasova L."/>
            <person name="Karlsson M."/>
            <person name="Huettel B."/>
            <person name="Barry K.W."/>
            <person name="Haridas S."/>
            <person name="Chen C."/>
            <person name="Bauer D."/>
            <person name="Andreopoulos W."/>
            <person name="Pangilinan J."/>
            <person name="LaButti K."/>
            <person name="Riley R."/>
            <person name="Lipzen A."/>
            <person name="Clum A."/>
            <person name="Drula E."/>
            <person name="Henrissat B."/>
            <person name="Kohler A."/>
            <person name="Grigoriev I.V."/>
            <person name="Martin F.M."/>
            <person name="Hacquard S."/>
        </authorList>
    </citation>
    <scope>NUCLEOTIDE SEQUENCE [LARGE SCALE GENOMIC DNA]</scope>
    <source>
        <strain evidence="4 5">MPI-CAGE-CH-0241</strain>
    </source>
</reference>
<dbReference type="PROSITE" id="PS50048">
    <property type="entry name" value="ZN2_CY6_FUNGAL_2"/>
    <property type="match status" value="1"/>
</dbReference>
<keyword evidence="1" id="KW-0539">Nucleus</keyword>
<dbReference type="AlphaFoldDB" id="A0A9P9AKR1"/>
<evidence type="ECO:0000313" key="5">
    <source>
        <dbReference type="Proteomes" id="UP000777438"/>
    </source>
</evidence>
<dbReference type="InterPro" id="IPR001138">
    <property type="entry name" value="Zn2Cys6_DnaBD"/>
</dbReference>
<proteinExistence type="predicted"/>
<dbReference type="PANTHER" id="PTHR38791">
    <property type="entry name" value="ZN(II)2CYS6 TRANSCRIPTION FACTOR (EUROFUNG)-RELATED-RELATED"/>
    <property type="match status" value="1"/>
</dbReference>
<organism evidence="4 5">
    <name type="scientific">Thelonectria olida</name>
    <dbReference type="NCBI Taxonomy" id="1576542"/>
    <lineage>
        <taxon>Eukaryota</taxon>
        <taxon>Fungi</taxon>
        <taxon>Dikarya</taxon>
        <taxon>Ascomycota</taxon>
        <taxon>Pezizomycotina</taxon>
        <taxon>Sordariomycetes</taxon>
        <taxon>Hypocreomycetidae</taxon>
        <taxon>Hypocreales</taxon>
        <taxon>Nectriaceae</taxon>
        <taxon>Thelonectria</taxon>
    </lineage>
</organism>
<dbReference type="Gene3D" id="4.10.240.10">
    <property type="entry name" value="Zn(2)-C6 fungal-type DNA-binding domain"/>
    <property type="match status" value="1"/>
</dbReference>
<dbReference type="SUPFAM" id="SSF57701">
    <property type="entry name" value="Zn2/Cys6 DNA-binding domain"/>
    <property type="match status" value="1"/>
</dbReference>
<name>A0A9P9AKR1_9HYPO</name>
<dbReference type="InterPro" id="IPR053175">
    <property type="entry name" value="DHMBA_Reg_Transcription_Factor"/>
</dbReference>
<evidence type="ECO:0000259" key="3">
    <source>
        <dbReference type="PROSITE" id="PS50048"/>
    </source>
</evidence>
<dbReference type="GO" id="GO:0008270">
    <property type="term" value="F:zinc ion binding"/>
    <property type="evidence" value="ECO:0007669"/>
    <property type="project" value="InterPro"/>
</dbReference>
<evidence type="ECO:0000313" key="4">
    <source>
        <dbReference type="EMBL" id="KAH6879519.1"/>
    </source>
</evidence>
<accession>A0A9P9AKR1</accession>
<dbReference type="GO" id="GO:0000981">
    <property type="term" value="F:DNA-binding transcription factor activity, RNA polymerase II-specific"/>
    <property type="evidence" value="ECO:0007669"/>
    <property type="project" value="InterPro"/>
</dbReference>
<dbReference type="OrthoDB" id="2991872at2759"/>
<dbReference type="CDD" id="cd00067">
    <property type="entry name" value="GAL4"/>
    <property type="match status" value="1"/>
</dbReference>
<dbReference type="PANTHER" id="PTHR38791:SF12">
    <property type="entry name" value="TRANSCRIPTION FACTOR DOMAIN-CONTAINING PROTEIN-RELATED"/>
    <property type="match status" value="1"/>
</dbReference>
<sequence length="562" mass="63013">MVFPGHFSTGCLRCRQRKVKCDERKPSCQRCHTYGMACPGYTDQFHFRHSRKSNFEASSNSSIISITVQAQGCKPRGQRRRRKPEGKVQDDQDHIWSHILFRPIQPSYDDVSLCYFVRRFVSPDGGDGFPGHLSFLPKIYDHDNPGVLEIATLSVAQMAAYNQFGGDKFRDQSYRNYGRALQMMRETMKSEEKVTDDKVVTAILLLCTLKDVSGEGTGDPNEHAPGLFYLLEKRGPGQIATRRGAELFLLAHLRLQIYSFLHEDDTYSDPGAIATVLGLFNPLLRAMSMMSTTLRLRHALLQYMSLSDLDIQDDGTWPISEDDSAQEEGESIIQACFQTLDDFETWDAEAAEYWQTTFEGRAVPTTLGEVAFGSTHYDAETACTIILIRSARLILLLSMLLYHGKMQLAADDEFGILGDRAVWAECIPVLEQDVSKTIDDILSMVPYALGDINANGLPSSMDHDGAGAIIIVHSIRLVTYCAYTTVEQFDKSMSILRRINATIGIRSAIGWGEEMSTLSTLKWAEEQSFLRSMSFTVPSIEIPVISPHTDVSPVELEFECQV</sequence>
<gene>
    <name evidence="4" type="ORF">B0T10DRAFT_496546</name>
</gene>
<dbReference type="Pfam" id="PF00172">
    <property type="entry name" value="Zn_clus"/>
    <property type="match status" value="1"/>
</dbReference>